<accession>A0A087UP52</accession>
<keyword evidence="3" id="KW-1185">Reference proteome</keyword>
<proteinExistence type="predicted"/>
<dbReference type="Gene3D" id="1.20.5.1940">
    <property type="match status" value="1"/>
</dbReference>
<dbReference type="Proteomes" id="UP000054359">
    <property type="component" value="Unassembled WGS sequence"/>
</dbReference>
<evidence type="ECO:0000313" key="3">
    <source>
        <dbReference type="Proteomes" id="UP000054359"/>
    </source>
</evidence>
<evidence type="ECO:0000256" key="1">
    <source>
        <dbReference type="SAM" id="MobiDB-lite"/>
    </source>
</evidence>
<name>A0A087UP52_STEMI</name>
<feature type="non-terminal residue" evidence="2">
    <location>
        <position position="292"/>
    </location>
</feature>
<organism evidence="2 3">
    <name type="scientific">Stegodyphus mimosarum</name>
    <name type="common">African social velvet spider</name>
    <dbReference type="NCBI Taxonomy" id="407821"/>
    <lineage>
        <taxon>Eukaryota</taxon>
        <taxon>Metazoa</taxon>
        <taxon>Ecdysozoa</taxon>
        <taxon>Arthropoda</taxon>
        <taxon>Chelicerata</taxon>
        <taxon>Arachnida</taxon>
        <taxon>Araneae</taxon>
        <taxon>Araneomorphae</taxon>
        <taxon>Entelegynae</taxon>
        <taxon>Eresoidea</taxon>
        <taxon>Eresidae</taxon>
        <taxon>Stegodyphus</taxon>
    </lineage>
</organism>
<reference evidence="2 3" key="1">
    <citation type="submission" date="2013-11" db="EMBL/GenBank/DDBJ databases">
        <title>Genome sequencing of Stegodyphus mimosarum.</title>
        <authorList>
            <person name="Bechsgaard J."/>
        </authorList>
    </citation>
    <scope>NUCLEOTIDE SEQUENCE [LARGE SCALE GENOMIC DNA]</scope>
</reference>
<sequence length="292" mass="31559">MLLLEKECYKMAPLIEENLQAVDNRLAMLNAVDDKISAAIELFRTLSNQDALKYSAGENYSHSTVHFPQPQISQPSSTMAYSNIQAVPSQVYVPASSVVQYAKTVSEENNKSVFSAQTPILHQSQMQTPQNCIPVSSVQVTEASHSIPTSDNSTKPSSNQNIPASAVLNPTNPLGGYYMPSGMPYQMPLPNFQPQGYMPPGSTFPNFMPIPYPVPPVGPYFPFPYCYVNSSTPSAQSTACTGSVPFTQFSENSHTSSNSAVSTEETASSSALQASNYSSDLQQLLVTSNAND</sequence>
<dbReference type="EMBL" id="KK120832">
    <property type="protein sequence ID" value="KFM79141.1"/>
    <property type="molecule type" value="Genomic_DNA"/>
</dbReference>
<protein>
    <submittedName>
        <fullName evidence="2">Uncharacterized protein</fullName>
    </submittedName>
</protein>
<feature type="compositionally biased region" description="Low complexity" evidence="1">
    <location>
        <begin position="255"/>
        <end position="275"/>
    </location>
</feature>
<feature type="region of interest" description="Disordered" evidence="1">
    <location>
        <begin position="143"/>
        <end position="166"/>
    </location>
</feature>
<gene>
    <name evidence="2" type="ORF">X975_25650</name>
</gene>
<evidence type="ECO:0000313" key="2">
    <source>
        <dbReference type="EMBL" id="KFM79141.1"/>
    </source>
</evidence>
<dbReference type="AlphaFoldDB" id="A0A087UP52"/>
<feature type="region of interest" description="Disordered" evidence="1">
    <location>
        <begin position="251"/>
        <end position="275"/>
    </location>
</feature>